<dbReference type="Proteomes" id="UP000828390">
    <property type="component" value="Unassembled WGS sequence"/>
</dbReference>
<dbReference type="AlphaFoldDB" id="A0A9D4LYY3"/>
<evidence type="ECO:0000313" key="2">
    <source>
        <dbReference type="Proteomes" id="UP000828390"/>
    </source>
</evidence>
<name>A0A9D4LYY3_DREPO</name>
<gene>
    <name evidence="1" type="ORF">DPMN_030389</name>
</gene>
<organism evidence="1 2">
    <name type="scientific">Dreissena polymorpha</name>
    <name type="common">Zebra mussel</name>
    <name type="synonym">Mytilus polymorpha</name>
    <dbReference type="NCBI Taxonomy" id="45954"/>
    <lineage>
        <taxon>Eukaryota</taxon>
        <taxon>Metazoa</taxon>
        <taxon>Spiralia</taxon>
        <taxon>Lophotrochozoa</taxon>
        <taxon>Mollusca</taxon>
        <taxon>Bivalvia</taxon>
        <taxon>Autobranchia</taxon>
        <taxon>Heteroconchia</taxon>
        <taxon>Euheterodonta</taxon>
        <taxon>Imparidentia</taxon>
        <taxon>Neoheterodontei</taxon>
        <taxon>Myida</taxon>
        <taxon>Dreissenoidea</taxon>
        <taxon>Dreissenidae</taxon>
        <taxon>Dreissena</taxon>
    </lineage>
</organism>
<reference evidence="1" key="2">
    <citation type="submission" date="2020-11" db="EMBL/GenBank/DDBJ databases">
        <authorList>
            <person name="McCartney M.A."/>
            <person name="Auch B."/>
            <person name="Kono T."/>
            <person name="Mallez S."/>
            <person name="Becker A."/>
            <person name="Gohl D.M."/>
            <person name="Silverstein K.A.T."/>
            <person name="Koren S."/>
            <person name="Bechman K.B."/>
            <person name="Herman A."/>
            <person name="Abrahante J.E."/>
            <person name="Garbe J."/>
        </authorList>
    </citation>
    <scope>NUCLEOTIDE SEQUENCE</scope>
    <source>
        <strain evidence="1">Duluth1</strain>
        <tissue evidence="1">Whole animal</tissue>
    </source>
</reference>
<evidence type="ECO:0000313" key="1">
    <source>
        <dbReference type="EMBL" id="KAH3867263.1"/>
    </source>
</evidence>
<protein>
    <submittedName>
        <fullName evidence="1">Uncharacterized protein</fullName>
    </submittedName>
</protein>
<sequence length="67" mass="7370">MTVSVVGQQNPLLANVKRLKQAWFGLVTGYDSLCKTAPHATLEGGRLRGRQKPLDGQFKRVDIPSYG</sequence>
<proteinExistence type="predicted"/>
<comment type="caution">
    <text evidence="1">The sequence shown here is derived from an EMBL/GenBank/DDBJ whole genome shotgun (WGS) entry which is preliminary data.</text>
</comment>
<dbReference type="EMBL" id="JAIWYP010000002">
    <property type="protein sequence ID" value="KAH3867263.1"/>
    <property type="molecule type" value="Genomic_DNA"/>
</dbReference>
<keyword evidence="2" id="KW-1185">Reference proteome</keyword>
<accession>A0A9D4LYY3</accession>
<reference evidence="1" key="1">
    <citation type="journal article" date="2019" name="bioRxiv">
        <title>The Genome of the Zebra Mussel, Dreissena polymorpha: A Resource for Invasive Species Research.</title>
        <authorList>
            <person name="McCartney M.A."/>
            <person name="Auch B."/>
            <person name="Kono T."/>
            <person name="Mallez S."/>
            <person name="Zhang Y."/>
            <person name="Obille A."/>
            <person name="Becker A."/>
            <person name="Abrahante J.E."/>
            <person name="Garbe J."/>
            <person name="Badalamenti J.P."/>
            <person name="Herman A."/>
            <person name="Mangelson H."/>
            <person name="Liachko I."/>
            <person name="Sullivan S."/>
            <person name="Sone E.D."/>
            <person name="Koren S."/>
            <person name="Silverstein K.A.T."/>
            <person name="Beckman K.B."/>
            <person name="Gohl D.M."/>
        </authorList>
    </citation>
    <scope>NUCLEOTIDE SEQUENCE</scope>
    <source>
        <strain evidence="1">Duluth1</strain>
        <tissue evidence="1">Whole animal</tissue>
    </source>
</reference>